<dbReference type="Gene3D" id="3.40.50.300">
    <property type="entry name" value="P-loop containing nucleotide triphosphate hydrolases"/>
    <property type="match status" value="1"/>
</dbReference>
<proteinExistence type="predicted"/>
<comment type="caution">
    <text evidence="1">The sequence shown here is derived from an EMBL/GenBank/DDBJ whole genome shotgun (WGS) entry which is preliminary data.</text>
</comment>
<keyword evidence="2" id="KW-1185">Reference proteome</keyword>
<dbReference type="Proteomes" id="UP001168620">
    <property type="component" value="Unassembled WGS sequence"/>
</dbReference>
<dbReference type="RefSeq" id="WP_300954907.1">
    <property type="nucleotide sequence ID" value="NZ_JAUHJQ010000015.1"/>
</dbReference>
<sequence length="183" mass="19795">MARLLHLNGPPGIGKSTIARRYADAHPGVLNCDIDVLRTMVGGWTADFAQAGALIRPAALAMIGAYLAQGRDVVLPQMLVDPAELARFERCAVDAGAHLVERWLMDTPDGAVRRFHGRGCGSDPDPWHERVRTIVTAQGGDDLLLRYHDSLRRLLADRPGAVVVPSVDGAVDETYRALVDSLP</sequence>
<evidence type="ECO:0000313" key="1">
    <source>
        <dbReference type="EMBL" id="MDN4175553.1"/>
    </source>
</evidence>
<protein>
    <submittedName>
        <fullName evidence="1">AAA family ATPase</fullName>
    </submittedName>
</protein>
<dbReference type="EMBL" id="JAUHJQ010000015">
    <property type="protein sequence ID" value="MDN4175553.1"/>
    <property type="molecule type" value="Genomic_DNA"/>
</dbReference>
<dbReference type="Pfam" id="PF13671">
    <property type="entry name" value="AAA_33"/>
    <property type="match status" value="1"/>
</dbReference>
<gene>
    <name evidence="1" type="ORF">QWY28_21495</name>
</gene>
<name>A0ABT8FLK8_9ACTN</name>
<dbReference type="SUPFAM" id="SSF52540">
    <property type="entry name" value="P-loop containing nucleoside triphosphate hydrolases"/>
    <property type="match status" value="1"/>
</dbReference>
<evidence type="ECO:0000313" key="2">
    <source>
        <dbReference type="Proteomes" id="UP001168620"/>
    </source>
</evidence>
<dbReference type="InterPro" id="IPR027417">
    <property type="entry name" value="P-loop_NTPase"/>
</dbReference>
<organism evidence="1 2">
    <name type="scientific">Nocardioides oceani</name>
    <dbReference type="NCBI Taxonomy" id="3058369"/>
    <lineage>
        <taxon>Bacteria</taxon>
        <taxon>Bacillati</taxon>
        <taxon>Actinomycetota</taxon>
        <taxon>Actinomycetes</taxon>
        <taxon>Propionibacteriales</taxon>
        <taxon>Nocardioidaceae</taxon>
        <taxon>Nocardioides</taxon>
    </lineage>
</organism>
<reference evidence="1" key="1">
    <citation type="submission" date="2023-06" db="EMBL/GenBank/DDBJ databases">
        <title>Draft genome sequence of Nocardioides sp. SOB77.</title>
        <authorList>
            <person name="Zhang G."/>
        </authorList>
    </citation>
    <scope>NUCLEOTIDE SEQUENCE</scope>
    <source>
        <strain evidence="1">SOB77</strain>
    </source>
</reference>
<accession>A0ABT8FLK8</accession>